<evidence type="ECO:0000313" key="2">
    <source>
        <dbReference type="EMBL" id="WZN43403.1"/>
    </source>
</evidence>
<gene>
    <name evidence="2" type="ORF">WJU16_10205</name>
</gene>
<dbReference type="EMBL" id="CP149822">
    <property type="protein sequence ID" value="WZN43403.1"/>
    <property type="molecule type" value="Genomic_DNA"/>
</dbReference>
<name>A0ABZ2YVB6_9BACT</name>
<keyword evidence="3" id="KW-1185">Reference proteome</keyword>
<evidence type="ECO:0008006" key="4">
    <source>
        <dbReference type="Google" id="ProtNLM"/>
    </source>
</evidence>
<dbReference type="Proteomes" id="UP001485459">
    <property type="component" value="Chromosome"/>
</dbReference>
<feature type="transmembrane region" description="Helical" evidence="1">
    <location>
        <begin position="60"/>
        <end position="77"/>
    </location>
</feature>
<keyword evidence="1" id="KW-0812">Transmembrane</keyword>
<proteinExistence type="predicted"/>
<sequence length="286" mass="32559">MKFSFQRCVLLFRMQLVTDRKIFGYGALALFAILLSFLLYSVYTNDDGLYYDKQKEVAETGLILFIFTMAAWCFRSLHSRSTRLQALMLPVTAVERFAVGIFFSVVIFPIVYLLVYLLSAGVAFYIDDQVFQSGNRFFYFQPGPMGFDWRGFLSICSPLLAIGWAASATYRRLAIPKAIATFALLFITINFFGDVFGKWLLESLPITESMRAPLADGRLPEAIRSYSHGAFSTWSFATVDANNWPVRNYTLEVPAWLQWVEKGFGILIPLVLLVVTVLKLREQELS</sequence>
<accession>A0ABZ2YVB6</accession>
<feature type="transmembrane region" description="Helical" evidence="1">
    <location>
        <begin position="22"/>
        <end position="40"/>
    </location>
</feature>
<feature type="transmembrane region" description="Helical" evidence="1">
    <location>
        <begin position="146"/>
        <end position="166"/>
    </location>
</feature>
<organism evidence="2 3">
    <name type="scientific">Chitinophaga pollutisoli</name>
    <dbReference type="NCBI Taxonomy" id="3133966"/>
    <lineage>
        <taxon>Bacteria</taxon>
        <taxon>Pseudomonadati</taxon>
        <taxon>Bacteroidota</taxon>
        <taxon>Chitinophagia</taxon>
        <taxon>Chitinophagales</taxon>
        <taxon>Chitinophagaceae</taxon>
        <taxon>Chitinophaga</taxon>
    </lineage>
</organism>
<feature type="transmembrane region" description="Helical" evidence="1">
    <location>
        <begin position="97"/>
        <end position="126"/>
    </location>
</feature>
<keyword evidence="1" id="KW-1133">Transmembrane helix</keyword>
<protein>
    <recommendedName>
        <fullName evidence="4">ABC-2 family transporter protein</fullName>
    </recommendedName>
</protein>
<reference evidence="3" key="1">
    <citation type="submission" date="2024-03" db="EMBL/GenBank/DDBJ databases">
        <title>Chitinophaga horti sp. nov., isolated from garden soil.</title>
        <authorList>
            <person name="Lee D.S."/>
            <person name="Han D.M."/>
            <person name="Baek J.H."/>
            <person name="Choi D.G."/>
            <person name="Jeon J.H."/>
            <person name="Jeon C.O."/>
        </authorList>
    </citation>
    <scope>NUCLEOTIDE SEQUENCE [LARGE SCALE GENOMIC DNA]</scope>
    <source>
        <strain evidence="3">GPA1</strain>
    </source>
</reference>
<keyword evidence="1" id="KW-0472">Membrane</keyword>
<feature type="transmembrane region" description="Helical" evidence="1">
    <location>
        <begin position="178"/>
        <end position="201"/>
    </location>
</feature>
<dbReference type="RefSeq" id="WP_341838214.1">
    <property type="nucleotide sequence ID" value="NZ_CP149822.1"/>
</dbReference>
<feature type="transmembrane region" description="Helical" evidence="1">
    <location>
        <begin position="263"/>
        <end position="280"/>
    </location>
</feature>
<evidence type="ECO:0000313" key="3">
    <source>
        <dbReference type="Proteomes" id="UP001485459"/>
    </source>
</evidence>
<evidence type="ECO:0000256" key="1">
    <source>
        <dbReference type="SAM" id="Phobius"/>
    </source>
</evidence>